<dbReference type="GO" id="GO:0043190">
    <property type="term" value="C:ATP-binding cassette (ABC) transporter complex"/>
    <property type="evidence" value="ECO:0007669"/>
    <property type="project" value="InterPro"/>
</dbReference>
<organism evidence="5 6">
    <name type="scientific">Roseivivax marinus</name>
    <dbReference type="NCBI Taxonomy" id="1379903"/>
    <lineage>
        <taxon>Bacteria</taxon>
        <taxon>Pseudomonadati</taxon>
        <taxon>Pseudomonadota</taxon>
        <taxon>Alphaproteobacteria</taxon>
        <taxon>Rhodobacterales</taxon>
        <taxon>Roseobacteraceae</taxon>
        <taxon>Roseivivax</taxon>
    </lineage>
</organism>
<keyword evidence="3" id="KW-0732">Signal</keyword>
<dbReference type="GO" id="GO:0015833">
    <property type="term" value="P:peptide transport"/>
    <property type="evidence" value="ECO:0007669"/>
    <property type="project" value="TreeGrafter"/>
</dbReference>
<comment type="subcellular location">
    <subcellularLocation>
        <location evidence="1">Periplasm</location>
    </subcellularLocation>
</comment>
<dbReference type="InterPro" id="IPR000914">
    <property type="entry name" value="SBP_5_dom"/>
</dbReference>
<dbReference type="Pfam" id="PF00496">
    <property type="entry name" value="SBP_bac_5"/>
    <property type="match status" value="1"/>
</dbReference>
<evidence type="ECO:0000259" key="4">
    <source>
        <dbReference type="Pfam" id="PF00496"/>
    </source>
</evidence>
<evidence type="ECO:0000256" key="2">
    <source>
        <dbReference type="ARBA" id="ARBA00005695"/>
    </source>
</evidence>
<dbReference type="Proteomes" id="UP000019063">
    <property type="component" value="Unassembled WGS sequence"/>
</dbReference>
<dbReference type="PATRIC" id="fig|1317118.6.peg.3661"/>
<evidence type="ECO:0000313" key="5">
    <source>
        <dbReference type="EMBL" id="ETW11344.1"/>
    </source>
</evidence>
<sequence length="666" mass="74035">MTPRDRRNAGTQTDAAARPLPLARIGAASLLALGLALAADRVPAQEADPAATAGDIAGSSEDAGEVIRSHGYSYFGDLMYPEDFEQLNYVNPDAPKGGEIVLATTGTFDSMNPYARQGRAYVYSIFPYESLFAESVTNEALPADDNEALYGLLAESVEYDEGKTYAIFHLRPEAEFSDGTPVTAEDVVFTHNLFLEQGLPSYAGAVKARIEGATVIDEHTVRYDFVEGISRRSLIDQVGTTPVFPKAWFDETGARLDESRLETPPGSGPWMIDEVEANRRIVLKRNPDYWGKDLPINQGRHNFDTIRVEFFADTIAAFEAFKAGEISYRTEANSRLWATAYDFPAIQRGDVIKEEIPDGTPPAPVGFVFNLGKEKLQDRRVRQAIALAYNFEWTNESLQYGLYEQRASFAQDTDLQAEGVPEGRELEILQSLDVEVPEKILTEPALMPHTSSPDRLTDRGNLRNAARLLEEAGWTVGDDGIRRNEAGETLVLEMPLSSNADPTVESIFETFSENLGALGIDARVEKVDTAQYTLRTRDRDYDMVYDNYSALTGAGTGLRQVYGSESAEFSLFNPANLADPVVDALIDVALESETQEEEDAAMRAIDRVLRWTLFQIPMHYADVHRIAYYKHLEHPEEMPPYALGVLDFWWQDADVAEELRSDGALR</sequence>
<dbReference type="eggNOG" id="COG4166">
    <property type="taxonomic scope" value="Bacteria"/>
</dbReference>
<feature type="domain" description="Solute-binding protein family 5" evidence="4">
    <location>
        <begin position="149"/>
        <end position="552"/>
    </location>
</feature>
<dbReference type="Gene3D" id="3.40.190.10">
    <property type="entry name" value="Periplasmic binding protein-like II"/>
    <property type="match status" value="1"/>
</dbReference>
<dbReference type="CDD" id="cd08497">
    <property type="entry name" value="MbnE-like"/>
    <property type="match status" value="1"/>
</dbReference>
<reference evidence="5 6" key="1">
    <citation type="journal article" date="2014" name="Antonie Van Leeuwenhoek">
        <title>Roseivivax atlanticus sp. nov., isolated from surface seawater of the Atlantic Ocean.</title>
        <authorList>
            <person name="Li G."/>
            <person name="Lai Q."/>
            <person name="Liu X."/>
            <person name="Sun F."/>
            <person name="Shao Z."/>
        </authorList>
    </citation>
    <scope>NUCLEOTIDE SEQUENCE [LARGE SCALE GENOMIC DNA]</scope>
    <source>
        <strain evidence="5 6">22II-s10s</strain>
    </source>
</reference>
<accession>W4HF59</accession>
<dbReference type="AlphaFoldDB" id="W4HF59"/>
<dbReference type="SUPFAM" id="SSF53850">
    <property type="entry name" value="Periplasmic binding protein-like II"/>
    <property type="match status" value="1"/>
</dbReference>
<evidence type="ECO:0000256" key="1">
    <source>
        <dbReference type="ARBA" id="ARBA00004418"/>
    </source>
</evidence>
<evidence type="ECO:0000313" key="6">
    <source>
        <dbReference type="Proteomes" id="UP000019063"/>
    </source>
</evidence>
<evidence type="ECO:0000256" key="3">
    <source>
        <dbReference type="ARBA" id="ARBA00022729"/>
    </source>
</evidence>
<dbReference type="EMBL" id="AQQW01000013">
    <property type="protein sequence ID" value="ETW11344.1"/>
    <property type="molecule type" value="Genomic_DNA"/>
</dbReference>
<name>W4HF59_9RHOB</name>
<protein>
    <submittedName>
        <fullName evidence="5">ABC transporter substrate-binding protein</fullName>
    </submittedName>
</protein>
<gene>
    <name evidence="5" type="ORF">ATO8_17790</name>
</gene>
<dbReference type="STRING" id="1379903.ATO8_17790"/>
<dbReference type="RefSeq" id="WP_043846510.1">
    <property type="nucleotide sequence ID" value="NZ_AQQW01000013.1"/>
</dbReference>
<dbReference type="PANTHER" id="PTHR30290">
    <property type="entry name" value="PERIPLASMIC BINDING COMPONENT OF ABC TRANSPORTER"/>
    <property type="match status" value="1"/>
</dbReference>
<dbReference type="PANTHER" id="PTHR30290:SF64">
    <property type="entry name" value="ABC TRANSPORTER PERIPLASMIC BINDING PROTEIN"/>
    <property type="match status" value="1"/>
</dbReference>
<dbReference type="InterPro" id="IPR030678">
    <property type="entry name" value="Peptide/Ni-bd"/>
</dbReference>
<dbReference type="InterPro" id="IPR039424">
    <property type="entry name" value="SBP_5"/>
</dbReference>
<dbReference type="PIRSF" id="PIRSF002741">
    <property type="entry name" value="MppA"/>
    <property type="match status" value="1"/>
</dbReference>
<proteinExistence type="inferred from homology"/>
<keyword evidence="6" id="KW-1185">Reference proteome</keyword>
<dbReference type="GO" id="GO:0030288">
    <property type="term" value="C:outer membrane-bounded periplasmic space"/>
    <property type="evidence" value="ECO:0007669"/>
    <property type="project" value="TreeGrafter"/>
</dbReference>
<dbReference type="GO" id="GO:1904680">
    <property type="term" value="F:peptide transmembrane transporter activity"/>
    <property type="evidence" value="ECO:0007669"/>
    <property type="project" value="TreeGrafter"/>
</dbReference>
<comment type="caution">
    <text evidence="5">The sequence shown here is derived from an EMBL/GenBank/DDBJ whole genome shotgun (WGS) entry which is preliminary data.</text>
</comment>
<dbReference type="GO" id="GO:0042884">
    <property type="term" value="P:microcin transport"/>
    <property type="evidence" value="ECO:0007669"/>
    <property type="project" value="TreeGrafter"/>
</dbReference>
<comment type="similarity">
    <text evidence="2">Belongs to the bacterial solute-binding protein 5 family.</text>
</comment>
<dbReference type="Gene3D" id="3.10.105.10">
    <property type="entry name" value="Dipeptide-binding Protein, Domain 3"/>
    <property type="match status" value="1"/>
</dbReference>